<dbReference type="GO" id="GO:0006518">
    <property type="term" value="P:peptide metabolic process"/>
    <property type="evidence" value="ECO:0007669"/>
    <property type="project" value="TreeGrafter"/>
</dbReference>
<name>A0A0G2EYN4_PHACM</name>
<gene>
    <name evidence="9" type="ORF">UCRPC4_g01155</name>
</gene>
<evidence type="ECO:0000256" key="7">
    <source>
        <dbReference type="RuleBase" id="RU003435"/>
    </source>
</evidence>
<keyword evidence="6 7" id="KW-0482">Metalloprotease</keyword>
<dbReference type="InterPro" id="IPR001567">
    <property type="entry name" value="Pept_M3A_M3B_dom"/>
</dbReference>
<dbReference type="OrthoDB" id="534666at2759"/>
<dbReference type="GO" id="GO:0004222">
    <property type="term" value="F:metalloendopeptidase activity"/>
    <property type="evidence" value="ECO:0007669"/>
    <property type="project" value="InterPro"/>
</dbReference>
<evidence type="ECO:0000313" key="9">
    <source>
        <dbReference type="EMBL" id="KKY27254.1"/>
    </source>
</evidence>
<dbReference type="Gene3D" id="1.20.1050.40">
    <property type="entry name" value="Endopeptidase. Chain P, domain 1"/>
    <property type="match status" value="1"/>
</dbReference>
<accession>A0A0G2EYN4</accession>
<dbReference type="InterPro" id="IPR045090">
    <property type="entry name" value="Pept_M3A_M3B"/>
</dbReference>
<evidence type="ECO:0000256" key="1">
    <source>
        <dbReference type="ARBA" id="ARBA00006040"/>
    </source>
</evidence>
<dbReference type="Gene3D" id="3.40.390.10">
    <property type="entry name" value="Collagenase (Catalytic Domain)"/>
    <property type="match status" value="1"/>
</dbReference>
<dbReference type="GO" id="GO:0006508">
    <property type="term" value="P:proteolysis"/>
    <property type="evidence" value="ECO:0007669"/>
    <property type="project" value="UniProtKB-KW"/>
</dbReference>
<feature type="domain" description="Peptidase M3A/M3B catalytic" evidence="8">
    <location>
        <begin position="227"/>
        <end position="645"/>
    </location>
</feature>
<dbReference type="InterPro" id="IPR024077">
    <property type="entry name" value="Neurolysin/TOP_dom2"/>
</dbReference>
<dbReference type="GO" id="GO:0005758">
    <property type="term" value="C:mitochondrial intermembrane space"/>
    <property type="evidence" value="ECO:0007669"/>
    <property type="project" value="TreeGrafter"/>
</dbReference>
<dbReference type="PANTHER" id="PTHR11804">
    <property type="entry name" value="PROTEASE M3 THIMET OLIGOPEPTIDASE-RELATED"/>
    <property type="match status" value="1"/>
</dbReference>
<evidence type="ECO:0000256" key="4">
    <source>
        <dbReference type="ARBA" id="ARBA00022801"/>
    </source>
</evidence>
<dbReference type="Proteomes" id="UP000053317">
    <property type="component" value="Unassembled WGS sequence"/>
</dbReference>
<dbReference type="FunFam" id="3.40.390.10:FF:000074">
    <property type="entry name" value="Metalloprotease"/>
    <property type="match status" value="1"/>
</dbReference>
<evidence type="ECO:0000259" key="8">
    <source>
        <dbReference type="Pfam" id="PF01432"/>
    </source>
</evidence>
<keyword evidence="10" id="KW-1185">Reference proteome</keyword>
<evidence type="ECO:0000256" key="6">
    <source>
        <dbReference type="ARBA" id="ARBA00023049"/>
    </source>
</evidence>
<dbReference type="SUPFAM" id="SSF55486">
    <property type="entry name" value="Metalloproteases ('zincins'), catalytic domain"/>
    <property type="match status" value="1"/>
</dbReference>
<evidence type="ECO:0000256" key="3">
    <source>
        <dbReference type="ARBA" id="ARBA00022723"/>
    </source>
</evidence>
<keyword evidence="3 7" id="KW-0479">Metal-binding</keyword>
<reference evidence="9 10" key="1">
    <citation type="submission" date="2015-05" db="EMBL/GenBank/DDBJ databases">
        <title>Distinctive expansion of gene families associated with plant cell wall degradation and secondary metabolism in the genomes of grapevine trunk pathogens.</title>
        <authorList>
            <person name="Lawrence D.P."/>
            <person name="Travadon R."/>
            <person name="Rolshausen P.E."/>
            <person name="Baumgartner K."/>
        </authorList>
    </citation>
    <scope>NUCLEOTIDE SEQUENCE [LARGE SCALE GENOMIC DNA]</scope>
    <source>
        <strain evidence="9">UCRPC4</strain>
    </source>
</reference>
<dbReference type="EMBL" id="LCWF01000026">
    <property type="protein sequence ID" value="KKY27254.1"/>
    <property type="molecule type" value="Genomic_DNA"/>
</dbReference>
<keyword evidence="5 7" id="KW-0862">Zinc</keyword>
<dbReference type="InterPro" id="IPR024080">
    <property type="entry name" value="Neurolysin/TOP_N"/>
</dbReference>
<keyword evidence="4 7" id="KW-0378">Hydrolase</keyword>
<dbReference type="InterPro" id="IPR024079">
    <property type="entry name" value="MetalloPept_cat_dom_sf"/>
</dbReference>
<sequence>MGAFVKDRVPPQPSWPFNPTPESLIEQTKAAIRRNREALDAVCSTVAPAEATFDNALRPMAFSQSELMANSQYIVFFRDTSPDPKLRAASGEASNLIKTAWIENNMREDVFRLLESVVKKNPDLDAESRRYLDKMYQETLKNGLNLDESKRDEVKELDTRIQTLVREFVENLTENNEGLWLNEEELDGLPDSVMDNLEHSEDATKVRFTFKRPYITSALSHVISGVTRKKLYIASQNFANNNQHIFKECLRLRDKLARVLGHENFVEFIFQLRIAESRESVEILLDDLQNKMREPAVKHLQQLKELKRTDLVSKNRLNVEDEGFYHWDTSYYDLKLREELYHVNQENVAEYFPADYAIRGMLDAFENMFGILIHEVTSHPSMTPLWHPDVKAFTVWDNDNLGGSFLGYLYTDIYPREGKYGHNAMFEISPGYTDSNGQRHYPSAALVCNLNKPTPTRPSLLTHRQVLTLFHELGHAMFDLLARTNHAFLHALQVARDFGEMPSKMLEYFCWDPNILQTMSKHYSYICPEYRRTWLEENPNANAVLPPEKIPTEMVENIVRARHVGVALEQLRQISFSKFDLTIYGQKTHDDLLALDPSVVWNRIRAETDPVLGPSALGMNHDWGNGHLVTSHFIWGNAACYYGYQL</sequence>
<keyword evidence="2 7" id="KW-0645">Protease</keyword>
<evidence type="ECO:0000313" key="10">
    <source>
        <dbReference type="Proteomes" id="UP000053317"/>
    </source>
</evidence>
<dbReference type="CDD" id="cd06455">
    <property type="entry name" value="M3A_TOP"/>
    <property type="match status" value="1"/>
</dbReference>
<proteinExistence type="inferred from homology"/>
<evidence type="ECO:0000256" key="5">
    <source>
        <dbReference type="ARBA" id="ARBA00022833"/>
    </source>
</evidence>
<dbReference type="Pfam" id="PF01432">
    <property type="entry name" value="Peptidase_M3"/>
    <property type="match status" value="1"/>
</dbReference>
<dbReference type="GO" id="GO:0046872">
    <property type="term" value="F:metal ion binding"/>
    <property type="evidence" value="ECO:0007669"/>
    <property type="project" value="UniProtKB-UniRule"/>
</dbReference>
<comment type="similarity">
    <text evidence="1 7">Belongs to the peptidase M3 family.</text>
</comment>
<dbReference type="PANTHER" id="PTHR11804:SF84">
    <property type="entry name" value="SACCHAROLYSIN"/>
    <property type="match status" value="1"/>
</dbReference>
<comment type="caution">
    <text evidence="9">The sequence shown here is derived from an EMBL/GenBank/DDBJ whole genome shotgun (WGS) entry which is preliminary data.</text>
</comment>
<reference evidence="9 10" key="2">
    <citation type="submission" date="2015-05" db="EMBL/GenBank/DDBJ databases">
        <authorList>
            <person name="Morales-Cruz A."/>
            <person name="Amrine K.C."/>
            <person name="Cantu D."/>
        </authorList>
    </citation>
    <scope>NUCLEOTIDE SEQUENCE [LARGE SCALE GENOMIC DNA]</scope>
    <source>
        <strain evidence="9">UCRPC4</strain>
    </source>
</reference>
<evidence type="ECO:0000256" key="2">
    <source>
        <dbReference type="ARBA" id="ARBA00022670"/>
    </source>
</evidence>
<organism evidence="9 10">
    <name type="scientific">Phaeomoniella chlamydospora</name>
    <name type="common">Phaeoacremonium chlamydosporum</name>
    <dbReference type="NCBI Taxonomy" id="158046"/>
    <lineage>
        <taxon>Eukaryota</taxon>
        <taxon>Fungi</taxon>
        <taxon>Dikarya</taxon>
        <taxon>Ascomycota</taxon>
        <taxon>Pezizomycotina</taxon>
        <taxon>Eurotiomycetes</taxon>
        <taxon>Chaetothyriomycetidae</taxon>
        <taxon>Phaeomoniellales</taxon>
        <taxon>Phaeomoniellaceae</taxon>
        <taxon>Phaeomoniella</taxon>
    </lineage>
</organism>
<dbReference type="Gene3D" id="1.10.1370.10">
    <property type="entry name" value="Neurolysin, domain 3"/>
    <property type="match status" value="1"/>
</dbReference>
<protein>
    <submittedName>
        <fullName evidence="9">Putative metallopeptidase</fullName>
    </submittedName>
</protein>
<dbReference type="AlphaFoldDB" id="A0A0G2EYN4"/>
<comment type="cofactor">
    <cofactor evidence="7">
        <name>Zn(2+)</name>
        <dbReference type="ChEBI" id="CHEBI:29105"/>
    </cofactor>
    <text evidence="7">Binds 1 zinc ion.</text>
</comment>